<evidence type="ECO:0000256" key="1">
    <source>
        <dbReference type="SAM" id="MobiDB-lite"/>
    </source>
</evidence>
<reference evidence="4" key="2">
    <citation type="submission" date="2013-07" db="EMBL/GenBank/DDBJ databases">
        <authorList>
            <consortium name="The Broad Institute Genome Sequencing Platform"/>
            <person name="Cuomo C."/>
            <person name="Litvintseva A."/>
            <person name="Chen Y."/>
            <person name="Heitman J."/>
            <person name="Sun S."/>
            <person name="Springer D."/>
            <person name="Dromer F."/>
            <person name="Young S.K."/>
            <person name="Zeng Q."/>
            <person name="Gargeya S."/>
            <person name="Fitzgerald M."/>
            <person name="Abouelleil A."/>
            <person name="Alvarado L."/>
            <person name="Berlin A.M."/>
            <person name="Chapman S.B."/>
            <person name="Dewar J."/>
            <person name="Goldberg J."/>
            <person name="Griggs A."/>
            <person name="Gujja S."/>
            <person name="Hansen M."/>
            <person name="Howarth C."/>
            <person name="Imamovic A."/>
            <person name="Larimer J."/>
            <person name="McCowan C."/>
            <person name="Murphy C."/>
            <person name="Pearson M."/>
            <person name="Priest M."/>
            <person name="Roberts A."/>
            <person name="Saif S."/>
            <person name="Shea T."/>
            <person name="Sykes S."/>
            <person name="Wortman J."/>
            <person name="Nusbaum C."/>
            <person name="Birren B."/>
        </authorList>
    </citation>
    <scope>NUCLEOTIDE SEQUENCE</scope>
    <source>
        <strain evidence="4">CBS 10118</strain>
    </source>
</reference>
<reference evidence="4" key="4">
    <citation type="submission" date="2024-02" db="EMBL/GenBank/DDBJ databases">
        <title>Comparative genomics of Cryptococcus and Kwoniella reveals pathogenesis evolution and contrasting modes of karyotype evolution via chromosome fusion or intercentromeric recombination.</title>
        <authorList>
            <person name="Coelho M.A."/>
            <person name="David-Palma M."/>
            <person name="Shea T."/>
            <person name="Bowers K."/>
            <person name="McGinley-Smith S."/>
            <person name="Mohammad A.W."/>
            <person name="Gnirke A."/>
            <person name="Yurkov A.M."/>
            <person name="Nowrousian M."/>
            <person name="Sun S."/>
            <person name="Cuomo C.A."/>
            <person name="Heitman J."/>
        </authorList>
    </citation>
    <scope>NUCLEOTIDE SEQUENCE</scope>
    <source>
        <strain evidence="4">CBS 10118</strain>
    </source>
</reference>
<dbReference type="InterPro" id="IPR000210">
    <property type="entry name" value="BTB/POZ_dom"/>
</dbReference>
<evidence type="ECO:0000313" key="5">
    <source>
        <dbReference type="Proteomes" id="UP000092730"/>
    </source>
</evidence>
<dbReference type="Proteomes" id="UP000092730">
    <property type="component" value="Chromosome 1"/>
</dbReference>
<organism evidence="3">
    <name type="scientific">Kwoniella bestiolae CBS 10118</name>
    <dbReference type="NCBI Taxonomy" id="1296100"/>
    <lineage>
        <taxon>Eukaryota</taxon>
        <taxon>Fungi</taxon>
        <taxon>Dikarya</taxon>
        <taxon>Basidiomycota</taxon>
        <taxon>Agaricomycotina</taxon>
        <taxon>Tremellomycetes</taxon>
        <taxon>Tremellales</taxon>
        <taxon>Cryptococcaceae</taxon>
        <taxon>Kwoniella</taxon>
    </lineage>
</organism>
<dbReference type="Pfam" id="PF00651">
    <property type="entry name" value="BTB"/>
    <property type="match status" value="1"/>
</dbReference>
<dbReference type="GeneID" id="30205899"/>
<dbReference type="EMBL" id="KI894018">
    <property type="protein sequence ID" value="OCF29983.1"/>
    <property type="molecule type" value="Genomic_DNA"/>
</dbReference>
<reference evidence="3" key="3">
    <citation type="submission" date="2014-01" db="EMBL/GenBank/DDBJ databases">
        <title>Evolution of pathogenesis and genome organization in the Tremellales.</title>
        <authorList>
            <person name="Cuomo C."/>
            <person name="Litvintseva A."/>
            <person name="Heitman J."/>
            <person name="Chen Y."/>
            <person name="Sun S."/>
            <person name="Springer D."/>
            <person name="Dromer F."/>
            <person name="Young S."/>
            <person name="Zeng Q."/>
            <person name="Chapman S."/>
            <person name="Gujja S."/>
            <person name="Saif S."/>
            <person name="Birren B."/>
        </authorList>
    </citation>
    <scope>NUCLEOTIDE SEQUENCE</scope>
    <source>
        <strain evidence="3">CBS 10118</strain>
    </source>
</reference>
<evidence type="ECO:0000313" key="4">
    <source>
        <dbReference type="EMBL" id="WVW80816.1"/>
    </source>
</evidence>
<dbReference type="CDD" id="cd18186">
    <property type="entry name" value="BTB_POZ_ZBTB_KLHL-like"/>
    <property type="match status" value="1"/>
</dbReference>
<evidence type="ECO:0000313" key="3">
    <source>
        <dbReference type="EMBL" id="OCF29983.1"/>
    </source>
</evidence>
<name>A0A1B9GG02_9TREE</name>
<dbReference type="AlphaFoldDB" id="A0A1B9GG02"/>
<dbReference type="SUPFAM" id="SSF54695">
    <property type="entry name" value="POZ domain"/>
    <property type="match status" value="1"/>
</dbReference>
<keyword evidence="5" id="KW-1185">Reference proteome</keyword>
<feature type="region of interest" description="Disordered" evidence="1">
    <location>
        <begin position="34"/>
        <end position="61"/>
    </location>
</feature>
<dbReference type="Gene3D" id="3.30.710.10">
    <property type="entry name" value="Potassium Channel Kv1.1, Chain A"/>
    <property type="match status" value="1"/>
</dbReference>
<accession>A0A1B9GG02</accession>
<dbReference type="EMBL" id="CP144541">
    <property type="protein sequence ID" value="WVW80816.1"/>
    <property type="molecule type" value="Genomic_DNA"/>
</dbReference>
<dbReference type="VEuPathDB" id="FungiDB:I302_01500"/>
<gene>
    <name evidence="3" type="ORF">I302_01500</name>
    <name evidence="4" type="ORF">I302_102805</name>
</gene>
<dbReference type="RefSeq" id="XP_019051053.1">
    <property type="nucleotide sequence ID" value="XM_019188175.1"/>
</dbReference>
<dbReference type="STRING" id="1296100.A0A1B9GG02"/>
<evidence type="ECO:0000259" key="2">
    <source>
        <dbReference type="PROSITE" id="PS50097"/>
    </source>
</evidence>
<proteinExistence type="predicted"/>
<feature type="domain" description="BTB" evidence="2">
    <location>
        <begin position="69"/>
        <end position="132"/>
    </location>
</feature>
<dbReference type="InterPro" id="IPR011333">
    <property type="entry name" value="SKP1/BTB/POZ_sf"/>
</dbReference>
<dbReference type="KEGG" id="kbi:30205899"/>
<sequence length="294" mass="33162">MHPQFAPFLPSTFTSNFPPTSLIQHAFIHLPCPSTTTPHIGEESSAKKAKTDQGNVEEAPNSAYQAEDADITLRSSDGLEFKAHKYILKASSKTFCDMLTLGTNDDNATIELTDTRIEDSEIMKQFLDLAYSKAMVDFPLEKAELGSLPDLVDFFLKYEATFPMFWFKASQQVFISTSEVDPLDMFMLGAQLDSVDVCATAIRCESDREWDTSDIATNGAGRRHVLDLTALSLPLMERIPSRYVWALLRASSAVSPGENVWHDWDKRESNWWVLQKRKIAKEFESLMKSPDCKK</sequence>
<feature type="compositionally biased region" description="Basic and acidic residues" evidence="1">
    <location>
        <begin position="40"/>
        <end position="51"/>
    </location>
</feature>
<reference evidence="3" key="1">
    <citation type="submission" date="2013-07" db="EMBL/GenBank/DDBJ databases">
        <title>The Genome Sequence of Cryptococcus bestiolae CBS10118.</title>
        <authorList>
            <consortium name="The Broad Institute Genome Sequencing Platform"/>
            <person name="Cuomo C."/>
            <person name="Litvintseva A."/>
            <person name="Chen Y."/>
            <person name="Heitman J."/>
            <person name="Sun S."/>
            <person name="Springer D."/>
            <person name="Dromer F."/>
            <person name="Young S.K."/>
            <person name="Zeng Q."/>
            <person name="Gargeya S."/>
            <person name="Fitzgerald M."/>
            <person name="Abouelleil A."/>
            <person name="Alvarado L."/>
            <person name="Berlin A.M."/>
            <person name="Chapman S.B."/>
            <person name="Dewar J."/>
            <person name="Goldberg J."/>
            <person name="Griggs A."/>
            <person name="Gujja S."/>
            <person name="Hansen M."/>
            <person name="Howarth C."/>
            <person name="Imamovic A."/>
            <person name="Larimer J."/>
            <person name="McCowan C."/>
            <person name="Murphy C."/>
            <person name="Pearson M."/>
            <person name="Priest M."/>
            <person name="Roberts A."/>
            <person name="Saif S."/>
            <person name="Shea T."/>
            <person name="Sykes S."/>
            <person name="Wortman J."/>
            <person name="Nusbaum C."/>
            <person name="Birren B."/>
        </authorList>
    </citation>
    <scope>NUCLEOTIDE SEQUENCE [LARGE SCALE GENOMIC DNA]</scope>
    <source>
        <strain evidence="3">CBS 10118</strain>
    </source>
</reference>
<dbReference type="OrthoDB" id="2574774at2759"/>
<dbReference type="PROSITE" id="PS50097">
    <property type="entry name" value="BTB"/>
    <property type="match status" value="1"/>
</dbReference>
<protein>
    <recommendedName>
        <fullName evidence="2">BTB domain-containing protein</fullName>
    </recommendedName>
</protein>